<organism evidence="19 20">
    <name type="scientific">Ceratotherium simum simum</name>
    <name type="common">Southern white rhinoceros</name>
    <dbReference type="NCBI Taxonomy" id="73337"/>
    <lineage>
        <taxon>Eukaryota</taxon>
        <taxon>Metazoa</taxon>
        <taxon>Chordata</taxon>
        <taxon>Craniata</taxon>
        <taxon>Vertebrata</taxon>
        <taxon>Euteleostomi</taxon>
        <taxon>Mammalia</taxon>
        <taxon>Eutheria</taxon>
        <taxon>Laurasiatheria</taxon>
        <taxon>Perissodactyla</taxon>
        <taxon>Rhinocerotidae</taxon>
        <taxon>Ceratotherium</taxon>
    </lineage>
</organism>
<evidence type="ECO:0000256" key="12">
    <source>
        <dbReference type="ARBA" id="ARBA00023180"/>
    </source>
</evidence>
<feature type="compositionally biased region" description="Polar residues" evidence="14">
    <location>
        <begin position="1356"/>
        <end position="1368"/>
    </location>
</feature>
<feature type="compositionally biased region" description="Low complexity" evidence="14">
    <location>
        <begin position="282"/>
        <end position="294"/>
    </location>
</feature>
<evidence type="ECO:0000256" key="2">
    <source>
        <dbReference type="ARBA" id="ARBA00022475"/>
    </source>
</evidence>
<dbReference type="Gene3D" id="1.20.1070.10">
    <property type="entry name" value="Rhodopsin 7-helix transmembrane proteins"/>
    <property type="match status" value="1"/>
</dbReference>
<protein>
    <submittedName>
        <fullName evidence="20">CD97 antigen</fullName>
    </submittedName>
</protein>
<keyword evidence="12" id="KW-0325">Glycoprotein</keyword>
<dbReference type="PROSITE" id="PS50261">
    <property type="entry name" value="G_PROTEIN_RECEP_F2_4"/>
    <property type="match status" value="1"/>
</dbReference>
<dbReference type="PANTHER" id="PTHR12011:SF348">
    <property type="entry name" value="ADHESION G PROTEIN-COUPLED RECEPTOR E5"/>
    <property type="match status" value="1"/>
</dbReference>
<evidence type="ECO:0000256" key="13">
    <source>
        <dbReference type="PROSITE-ProRule" id="PRU00076"/>
    </source>
</evidence>
<dbReference type="PANTHER" id="PTHR12011">
    <property type="entry name" value="ADHESION G-PROTEIN COUPLED RECEPTOR"/>
    <property type="match status" value="1"/>
</dbReference>
<evidence type="ECO:0000256" key="8">
    <source>
        <dbReference type="ARBA" id="ARBA00022889"/>
    </source>
</evidence>
<keyword evidence="3 13" id="KW-0245">EGF-like domain</keyword>
<evidence type="ECO:0000256" key="5">
    <source>
        <dbReference type="ARBA" id="ARBA00022729"/>
    </source>
</evidence>
<feature type="domain" description="EGF-like" evidence="16">
    <location>
        <begin position="718"/>
        <end position="756"/>
    </location>
</feature>
<dbReference type="InterPro" id="IPR000832">
    <property type="entry name" value="GPCR_2_secretin-like"/>
</dbReference>
<dbReference type="Gene3D" id="2.60.220.50">
    <property type="match status" value="1"/>
</dbReference>
<dbReference type="RefSeq" id="XP_014652342.1">
    <property type="nucleotide sequence ID" value="XM_014796856.1"/>
</dbReference>
<dbReference type="Pfam" id="PF00002">
    <property type="entry name" value="7tm_2"/>
    <property type="match status" value="1"/>
</dbReference>
<evidence type="ECO:0000259" key="17">
    <source>
        <dbReference type="PROSITE" id="PS50221"/>
    </source>
</evidence>
<feature type="region of interest" description="Disordered" evidence="14">
    <location>
        <begin position="1"/>
        <end position="42"/>
    </location>
</feature>
<comment type="subcellular location">
    <subcellularLocation>
        <location evidence="1">Cell membrane</location>
        <topology evidence="1">Multi-pass membrane protein</topology>
    </subcellularLocation>
</comment>
<dbReference type="PROSITE" id="PS01187">
    <property type="entry name" value="EGF_CA"/>
    <property type="match status" value="2"/>
</dbReference>
<dbReference type="InterPro" id="IPR049883">
    <property type="entry name" value="NOTCH1_EGF-like"/>
</dbReference>
<dbReference type="InterPro" id="IPR000203">
    <property type="entry name" value="GPS"/>
</dbReference>
<keyword evidence="8" id="KW-0130">Cell adhesion</keyword>
<dbReference type="PROSITE" id="PS50221">
    <property type="entry name" value="GAIN_B"/>
    <property type="match status" value="1"/>
</dbReference>
<feature type="transmembrane region" description="Helical" evidence="15">
    <location>
        <begin position="1128"/>
        <end position="1145"/>
    </location>
</feature>
<dbReference type="SMART" id="SM00181">
    <property type="entry name" value="EGF"/>
    <property type="match status" value="5"/>
</dbReference>
<dbReference type="InterPro" id="IPR018097">
    <property type="entry name" value="EGF_Ca-bd_CS"/>
</dbReference>
<comment type="caution">
    <text evidence="13">Lacks conserved residue(s) required for the propagation of feature annotation.</text>
</comment>
<dbReference type="Pfam" id="PF01825">
    <property type="entry name" value="GPS"/>
    <property type="match status" value="1"/>
</dbReference>
<evidence type="ECO:0000256" key="4">
    <source>
        <dbReference type="ARBA" id="ARBA00022692"/>
    </source>
</evidence>
<evidence type="ECO:0000256" key="7">
    <source>
        <dbReference type="ARBA" id="ARBA00022837"/>
    </source>
</evidence>
<evidence type="ECO:0000256" key="6">
    <source>
        <dbReference type="ARBA" id="ARBA00022737"/>
    </source>
</evidence>
<evidence type="ECO:0000313" key="20">
    <source>
        <dbReference type="RefSeq" id="XP_014652342.1"/>
    </source>
</evidence>
<dbReference type="InterPro" id="IPR000742">
    <property type="entry name" value="EGF"/>
</dbReference>
<feature type="region of interest" description="Disordered" evidence="14">
    <location>
        <begin position="340"/>
        <end position="370"/>
    </location>
</feature>
<name>A0ABM1DKL1_CERSS</name>
<dbReference type="SMART" id="SM00179">
    <property type="entry name" value="EGF_CA"/>
    <property type="match status" value="4"/>
</dbReference>
<dbReference type="PROSITE" id="PS50026">
    <property type="entry name" value="EGF_3"/>
    <property type="match status" value="4"/>
</dbReference>
<accession>A0ABM1DKL1</accession>
<feature type="domain" description="EGF-like" evidence="16">
    <location>
        <begin position="767"/>
        <end position="805"/>
    </location>
</feature>
<feature type="region of interest" description="Disordered" evidence="14">
    <location>
        <begin position="385"/>
        <end position="410"/>
    </location>
</feature>
<evidence type="ECO:0000256" key="9">
    <source>
        <dbReference type="ARBA" id="ARBA00022989"/>
    </source>
</evidence>
<gene>
    <name evidence="20" type="primary">LOC101399788</name>
</gene>
<feature type="region of interest" description="Disordered" evidence="14">
    <location>
        <begin position="449"/>
        <end position="493"/>
    </location>
</feature>
<feature type="region of interest" description="Disordered" evidence="14">
    <location>
        <begin position="61"/>
        <end position="115"/>
    </location>
</feature>
<evidence type="ECO:0000256" key="1">
    <source>
        <dbReference type="ARBA" id="ARBA00004651"/>
    </source>
</evidence>
<dbReference type="SMART" id="SM00303">
    <property type="entry name" value="GPS"/>
    <property type="match status" value="1"/>
</dbReference>
<keyword evidence="10 15" id="KW-0472">Membrane</keyword>
<dbReference type="PRINTS" id="PR01278">
    <property type="entry name" value="CD97PROTEIN"/>
</dbReference>
<dbReference type="Gene3D" id="2.10.25.10">
    <property type="entry name" value="Laminin"/>
    <property type="match status" value="5"/>
</dbReference>
<dbReference type="Proteomes" id="UP000694910">
    <property type="component" value="Unplaced"/>
</dbReference>
<dbReference type="SUPFAM" id="SSF81321">
    <property type="entry name" value="Family A G protein-coupled receptor-like"/>
    <property type="match status" value="1"/>
</dbReference>
<feature type="region of interest" description="Disordered" evidence="14">
    <location>
        <begin position="1356"/>
        <end position="1377"/>
    </location>
</feature>
<evidence type="ECO:0000256" key="3">
    <source>
        <dbReference type="ARBA" id="ARBA00022536"/>
    </source>
</evidence>
<reference evidence="20" key="1">
    <citation type="submission" date="2025-08" db="UniProtKB">
        <authorList>
            <consortium name="RefSeq"/>
        </authorList>
    </citation>
    <scope>IDENTIFICATION</scope>
</reference>
<dbReference type="InterPro" id="IPR057244">
    <property type="entry name" value="GAIN_B"/>
</dbReference>
<evidence type="ECO:0000259" key="18">
    <source>
        <dbReference type="PROSITE" id="PS50261"/>
    </source>
</evidence>
<sequence length="1377" mass="147805">MGGRPGEALGDKRQTPWSGRLASCEVPRAGSSSQAEAGGERQAWWRQIPYPRRGCHCASSLSTKTHARGPGKPRQRLWSTGCVPGTTGSAGSQPCPRQARPGEAGANSGNGTDLEGASVPTCNMTLGPSRSLVLSIRLQAPSMQRGLSAPVSHGVKEMEERSAGALGHKLGTRDQRDQLWGTAAAALRSLPGAGAASMKGPALPRLLFGLWPLCASVSSSERGTGAGRRAKRALGKTPPAGRHGPTFPWTRPCAQGQTDFQTRKRPAASGRRTAAQPGDGTPCPASAAPPAAPAMARPRRGALRVPHGENSGGPRAAALGTAAPLRWRNGRQLLFTWTRCRDPPAGRTPRGRRLAGRGGPQTQRGLGPALKGLTASPLNLTFADFPGPPPRPAQGGPNGSRAPVAGATGQQRAWLEDVTRWTRSAEQQLPASSCLAYFLALDEKARPAAAAGGERSAQPRRRGQGAKEAPPVRGLGTGRPLKPLGLEEDPQTCPGVGCPRVAGTAGEEGPFGITPRAHSVFLCGEPGVKCHRWAPGQSSGLTRGAVCLADSVGSWIPDLHSAWLSPHPLTVVSVPTASAPTACARWCPRNSTCVSATTCRCDPGFSSLSGEIITSPAESCDDINECGPPSAVSCGKFADCQNTEGSYYCTCSPGYELVSGGRMFRNESENTCQDVDECQQKPRICKGRSICINTQGSYTCRCPPGLELNLTDPKLCTDVNECTSGHSPCHNSTHCLNVVGGYECRCRPGWKPVPGSPDGPNTTVCEDEDECSSRRHQCHNSTVCINTVGSYGCHCRPGWTPVPGSPNGTNNTVCQEIFPPWTPPSGIESQRLSRFFARVEDLRRDFMSLQASAQDTIQNLIQSVDKLVTPRDLETLALCDRHHTVTHLLSGLEDVLRTLAKAMPAGSFTYCSPDGTELSLVIGDQGNGNVTIGQSHARMLLNWAVTAGPEESGPTMAGLLSNPNMQKLLADASLELDPEKKAELEETYERPVKGAQLRLLSAVNSAFLSNTNTTALDTPVTFAFSHPQETPGPQEELICAFWKRAANRSGHWATTGCRTLGSGNNSTTCQCSHLSSFAILMAHYDVQDRPLALITQVGLSLSLVCLLLCILTFLLVRPIQGSRTTLHLHLCICLFVGSAIFLAGIDNEGREVGLRCRLVAGLLHYFFLAAFCWMSLEGLELYLLVVRVFQGQGLRKRWLCLIGYGVPLLIVGVSAAVKTQSYGYRLYCWLDRADGFLWSFLGPVIFIVLCNAVIFVITVWKLARKFSEINPDVKKLKKARVLTITAIAQLLVLGCTWVSGLFLFDPQHRLLTYAFSILNCLQGLFLFVLYCLLNRKVREEYRKWACMVARNKYSEFTSTSGSSHNQTRALRPSESGM</sequence>
<dbReference type="InterPro" id="IPR017981">
    <property type="entry name" value="GPCR_2-like_7TM"/>
</dbReference>
<evidence type="ECO:0000256" key="15">
    <source>
        <dbReference type="SAM" id="Phobius"/>
    </source>
</evidence>
<evidence type="ECO:0000256" key="10">
    <source>
        <dbReference type="ARBA" id="ARBA00023136"/>
    </source>
</evidence>
<keyword evidence="4 15" id="KW-0812">Transmembrane</keyword>
<dbReference type="InterPro" id="IPR003056">
    <property type="entry name" value="GPCR_2_ADGRE2_ADGRE5"/>
</dbReference>
<feature type="transmembrane region" description="Helical" evidence="15">
    <location>
        <begin position="1281"/>
        <end position="1304"/>
    </location>
</feature>
<feature type="transmembrane region" description="Helical" evidence="15">
    <location>
        <begin position="1198"/>
        <end position="1217"/>
    </location>
</feature>
<evidence type="ECO:0000256" key="11">
    <source>
        <dbReference type="ARBA" id="ARBA00023157"/>
    </source>
</evidence>
<evidence type="ECO:0000259" key="16">
    <source>
        <dbReference type="PROSITE" id="PS50026"/>
    </source>
</evidence>
<dbReference type="InterPro" id="IPR001881">
    <property type="entry name" value="EGF-like_Ca-bd_dom"/>
</dbReference>
<keyword evidence="2" id="KW-1003">Cell membrane</keyword>
<keyword evidence="7" id="KW-0106">Calcium</keyword>
<feature type="transmembrane region" description="Helical" evidence="15">
    <location>
        <begin position="1165"/>
        <end position="1186"/>
    </location>
</feature>
<keyword evidence="6" id="KW-0677">Repeat</keyword>
<proteinExistence type="predicted"/>
<feature type="compositionally biased region" description="Basic residues" evidence="14">
    <location>
        <begin position="65"/>
        <end position="75"/>
    </location>
</feature>
<feature type="transmembrane region" description="Helical" evidence="15">
    <location>
        <begin position="1091"/>
        <end position="1116"/>
    </location>
</feature>
<feature type="domain" description="EGF-like" evidence="16">
    <location>
        <begin position="622"/>
        <end position="661"/>
    </location>
</feature>
<keyword evidence="19" id="KW-1185">Reference proteome</keyword>
<dbReference type="InterPro" id="IPR046338">
    <property type="entry name" value="GAIN_dom_sf"/>
</dbReference>
<dbReference type="PROSITE" id="PS00650">
    <property type="entry name" value="G_PROTEIN_RECEP_F2_2"/>
    <property type="match status" value="1"/>
</dbReference>
<dbReference type="PRINTS" id="PR00249">
    <property type="entry name" value="GPCRSECRETIN"/>
</dbReference>
<keyword evidence="9 15" id="KW-1133">Transmembrane helix</keyword>
<dbReference type="InterPro" id="IPR017983">
    <property type="entry name" value="GPCR_2_secretin-like_CS"/>
</dbReference>
<dbReference type="PROSITE" id="PS00010">
    <property type="entry name" value="ASX_HYDROXYL"/>
    <property type="match status" value="4"/>
</dbReference>
<dbReference type="InterPro" id="IPR000152">
    <property type="entry name" value="EGF-type_Asp/Asn_hydroxyl_site"/>
</dbReference>
<dbReference type="Pfam" id="PF07645">
    <property type="entry name" value="EGF_CA"/>
    <property type="match status" value="4"/>
</dbReference>
<feature type="transmembrane region" description="Helical" evidence="15">
    <location>
        <begin position="1237"/>
        <end position="1260"/>
    </location>
</feature>
<feature type="transmembrane region" description="Helical" evidence="15">
    <location>
        <begin position="1310"/>
        <end position="1333"/>
    </location>
</feature>
<evidence type="ECO:0000313" key="19">
    <source>
        <dbReference type="Proteomes" id="UP000694910"/>
    </source>
</evidence>
<keyword evidence="11" id="KW-1015">Disulfide bond</keyword>
<feature type="region of interest" description="Disordered" evidence="14">
    <location>
        <begin position="219"/>
        <end position="294"/>
    </location>
</feature>
<dbReference type="CDD" id="cd00054">
    <property type="entry name" value="EGF_CA"/>
    <property type="match status" value="4"/>
</dbReference>
<feature type="domain" description="GAIN-B" evidence="17">
    <location>
        <begin position="907"/>
        <end position="1087"/>
    </location>
</feature>
<feature type="domain" description="EGF-like" evidence="16">
    <location>
        <begin position="674"/>
        <end position="712"/>
    </location>
</feature>
<evidence type="ECO:0000256" key="14">
    <source>
        <dbReference type="SAM" id="MobiDB-lite"/>
    </source>
</evidence>
<dbReference type="SUPFAM" id="SSF57196">
    <property type="entry name" value="EGF/Laminin"/>
    <property type="match status" value="4"/>
</dbReference>
<dbReference type="GeneID" id="101399788"/>
<keyword evidence="5" id="KW-0732">Signal</keyword>
<feature type="domain" description="G-protein coupled receptors family 2 profile 2" evidence="18">
    <location>
        <begin position="1091"/>
        <end position="1334"/>
    </location>
</feature>